<reference evidence="6 7" key="1">
    <citation type="submission" date="2016-10" db="EMBL/GenBank/DDBJ databases">
        <authorList>
            <person name="de Groot N.N."/>
        </authorList>
    </citation>
    <scope>NUCLEOTIDE SEQUENCE [LARGE SCALE GENOMIC DNA]</scope>
    <source>
        <strain evidence="6 7">AR40</strain>
    </source>
</reference>
<dbReference type="InterPro" id="IPR038765">
    <property type="entry name" value="Papain-like_cys_pep_sf"/>
</dbReference>
<name>A0A1H9VW23_BUTFI</name>
<dbReference type="AlphaFoldDB" id="A0A1H9VW23"/>
<sequence length="519" mass="57336">MKKKTYIAIYTTIAALVIGTTGYELYRGAGSRASESSDMDAVKSGYECAASDDSLDKDKYASINVQTIEGTTTDMLDPQFWIGDKKEEVLYTFDEIEYYNRNNPNFVEYYSEEESRNLKLFMYDMPDTLSCDVVRSLIGEDVEAVIETDIENDAKNDLENDMEADVSDAAKYEYAICVKRSVARTLPSDEFVSDDPDEIFFDDLISAEVMPFTGVVILAGSQDGEWKYIINGSYGGWVKADTLAVCKDKEEWLSICQPDDFLIVTGSEIVMDETAVPTSSSGMILPMGTKIRLSQDTKCDNAEEDIAASSDSGLEASTAADNKETINGRSTIGAYIVDIPYRKEDGSVGIEKTLIPVSKDVSVGYLNMTSESVLRQAFKFLGRVYGYGGSLSSNDCSGFIRQVYSCYGFDLPRNATAIAQRSDLGSTETSNMTTDKKKNILSETSPGMLLYMDGHIMMYLGMHEGEPYVISSCATCIEPGHDVSDIKDTFCVMVSGLDLVRTNGRTWLEDISYILIKGY</sequence>
<evidence type="ECO:0000259" key="5">
    <source>
        <dbReference type="Pfam" id="PF00877"/>
    </source>
</evidence>
<protein>
    <submittedName>
        <fullName evidence="6">SH3 domain (SH3b1 type)</fullName>
    </submittedName>
</protein>
<dbReference type="Proteomes" id="UP000182584">
    <property type="component" value="Unassembled WGS sequence"/>
</dbReference>
<dbReference type="SUPFAM" id="SSF54001">
    <property type="entry name" value="Cysteine proteinases"/>
    <property type="match status" value="1"/>
</dbReference>
<feature type="domain" description="NlpC/P60" evidence="5">
    <location>
        <begin position="382"/>
        <end position="462"/>
    </location>
</feature>
<keyword evidence="2" id="KW-0645">Protease</keyword>
<evidence type="ECO:0000313" key="7">
    <source>
        <dbReference type="Proteomes" id="UP000182584"/>
    </source>
</evidence>
<organism evidence="6 7">
    <name type="scientific">Butyrivibrio fibrisolvens</name>
    <dbReference type="NCBI Taxonomy" id="831"/>
    <lineage>
        <taxon>Bacteria</taxon>
        <taxon>Bacillati</taxon>
        <taxon>Bacillota</taxon>
        <taxon>Clostridia</taxon>
        <taxon>Lachnospirales</taxon>
        <taxon>Lachnospiraceae</taxon>
        <taxon>Butyrivibrio</taxon>
    </lineage>
</organism>
<gene>
    <name evidence="6" type="ORF">SAMN04487884_12531</name>
</gene>
<dbReference type="Pfam" id="PF00877">
    <property type="entry name" value="NLPC_P60"/>
    <property type="match status" value="1"/>
</dbReference>
<evidence type="ECO:0000256" key="1">
    <source>
        <dbReference type="ARBA" id="ARBA00007074"/>
    </source>
</evidence>
<dbReference type="InterPro" id="IPR000064">
    <property type="entry name" value="NLP_P60_dom"/>
</dbReference>
<evidence type="ECO:0000256" key="4">
    <source>
        <dbReference type="ARBA" id="ARBA00022807"/>
    </source>
</evidence>
<keyword evidence="3" id="KW-0378">Hydrolase</keyword>
<keyword evidence="4" id="KW-0788">Thiol protease</keyword>
<dbReference type="Gene3D" id="3.90.1720.10">
    <property type="entry name" value="endopeptidase domain like (from Nostoc punctiforme)"/>
    <property type="match status" value="1"/>
</dbReference>
<accession>A0A1H9VW23</accession>
<dbReference type="GO" id="GO:0006508">
    <property type="term" value="P:proteolysis"/>
    <property type="evidence" value="ECO:0007669"/>
    <property type="project" value="UniProtKB-KW"/>
</dbReference>
<dbReference type="GO" id="GO:0008234">
    <property type="term" value="F:cysteine-type peptidase activity"/>
    <property type="evidence" value="ECO:0007669"/>
    <property type="project" value="UniProtKB-KW"/>
</dbReference>
<evidence type="ECO:0000313" key="6">
    <source>
        <dbReference type="EMBL" id="SES25493.1"/>
    </source>
</evidence>
<dbReference type="RefSeq" id="WP_074757943.1">
    <property type="nucleotide sequence ID" value="NZ_FOGJ01000025.1"/>
</dbReference>
<evidence type="ECO:0000256" key="2">
    <source>
        <dbReference type="ARBA" id="ARBA00022670"/>
    </source>
</evidence>
<dbReference type="EMBL" id="FOGJ01000025">
    <property type="protein sequence ID" value="SES25493.1"/>
    <property type="molecule type" value="Genomic_DNA"/>
</dbReference>
<comment type="similarity">
    <text evidence="1">Belongs to the peptidase C40 family.</text>
</comment>
<evidence type="ECO:0000256" key="3">
    <source>
        <dbReference type="ARBA" id="ARBA00022801"/>
    </source>
</evidence>
<dbReference type="OrthoDB" id="9808890at2"/>
<proteinExistence type="inferred from homology"/>